<accession>A0A2R6NR62</accession>
<dbReference type="Proteomes" id="UP000186601">
    <property type="component" value="Unassembled WGS sequence"/>
</dbReference>
<dbReference type="STRING" id="98765.A0A2R6NR62"/>
<comment type="caution">
    <text evidence="1">The sequence shown here is derived from an EMBL/GenBank/DDBJ whole genome shotgun (WGS) entry which is preliminary data.</text>
</comment>
<dbReference type="Pfam" id="PF18759">
    <property type="entry name" value="Plavaka"/>
    <property type="match status" value="2"/>
</dbReference>
<reference evidence="1 2" key="1">
    <citation type="submission" date="2018-02" db="EMBL/GenBank/DDBJ databases">
        <title>Genome sequence of the basidiomycete white-rot fungus Phlebia centrifuga.</title>
        <authorList>
            <person name="Granchi Z."/>
            <person name="Peng M."/>
            <person name="de Vries R.P."/>
            <person name="Hilden K."/>
            <person name="Makela M.R."/>
            <person name="Grigoriev I."/>
            <person name="Riley R."/>
        </authorList>
    </citation>
    <scope>NUCLEOTIDE SEQUENCE [LARGE SCALE GENOMIC DNA]</scope>
    <source>
        <strain evidence="1 2">FBCC195</strain>
    </source>
</reference>
<name>A0A2R6NR62_9APHY</name>
<evidence type="ECO:0000313" key="1">
    <source>
        <dbReference type="EMBL" id="PSR75093.1"/>
    </source>
</evidence>
<dbReference type="AlphaFoldDB" id="A0A2R6NR62"/>
<proteinExistence type="predicted"/>
<keyword evidence="2" id="KW-1185">Reference proteome</keyword>
<gene>
    <name evidence="1" type="ORF">PHLCEN_2v9329</name>
</gene>
<organism evidence="1 2">
    <name type="scientific">Hermanssonia centrifuga</name>
    <dbReference type="NCBI Taxonomy" id="98765"/>
    <lineage>
        <taxon>Eukaryota</taxon>
        <taxon>Fungi</taxon>
        <taxon>Dikarya</taxon>
        <taxon>Basidiomycota</taxon>
        <taxon>Agaricomycotina</taxon>
        <taxon>Agaricomycetes</taxon>
        <taxon>Polyporales</taxon>
        <taxon>Meruliaceae</taxon>
        <taxon>Hermanssonia</taxon>
    </lineage>
</organism>
<protein>
    <submittedName>
        <fullName evidence="1">Uncharacterized protein</fullName>
    </submittedName>
</protein>
<dbReference type="InterPro" id="IPR041078">
    <property type="entry name" value="Plavaka"/>
</dbReference>
<dbReference type="EMBL" id="MLYV02000931">
    <property type="protein sequence ID" value="PSR75093.1"/>
    <property type="molecule type" value="Genomic_DNA"/>
</dbReference>
<evidence type="ECO:0000313" key="2">
    <source>
        <dbReference type="Proteomes" id="UP000186601"/>
    </source>
</evidence>
<dbReference type="OrthoDB" id="3199698at2759"/>
<sequence>MHNVIDVIPLGNVPWKCFSVKYNGAVPENNPPSWMFQFHKIYYCNPDAVICQMHNNLDFADSFDPVPRHEVDAEDWQVFSDFMTGNWAWRKTNKIAENPNSKGAILVPVISGSNKTTVSVRTGQNKYYPLYLSIGNIQNRICHAHQNAVVPVAFLAIPKSRRQHNDDFAYRIFRWQLYHQSLAWIFKTLKPHMETPTILCCPTGGHCARVVPKPFTNNFPHADIHKLLAPDLLHHIIKGIFKDHLVTWVGEYLTIKHGALVRNKVMDDMDRRIMELKHIKAVKKPWRWSSHFEALGQMLKTSQRLSELAAAHADFKKHCMLHGTALSDALH</sequence>